<dbReference type="Proteomes" id="UP000708208">
    <property type="component" value="Unassembled WGS sequence"/>
</dbReference>
<sequence>MCGLSYKQQVLLTIPFPLPWFLSPLLCILTSRFRSFLQHTLYEYECIFAGYSSSNSFRKSSSSCAISALQISLASSNLSLTVMMFSLWLFKAFQVSSTLEKLILSALQDSSLSALVFFHFFPVPSHSLLKVIHVRLPYEYLRMPWI</sequence>
<name>A0A8J2K118_9HEXA</name>
<evidence type="ECO:0000256" key="1">
    <source>
        <dbReference type="SAM" id="Phobius"/>
    </source>
</evidence>
<dbReference type="EMBL" id="CAJVCH010048741">
    <property type="protein sequence ID" value="CAG7717804.1"/>
    <property type="molecule type" value="Genomic_DNA"/>
</dbReference>
<proteinExistence type="predicted"/>
<evidence type="ECO:0000313" key="3">
    <source>
        <dbReference type="Proteomes" id="UP000708208"/>
    </source>
</evidence>
<keyword evidence="1" id="KW-0812">Transmembrane</keyword>
<dbReference type="AlphaFoldDB" id="A0A8J2K118"/>
<keyword evidence="1" id="KW-0472">Membrane</keyword>
<feature type="transmembrane region" description="Helical" evidence="1">
    <location>
        <begin position="12"/>
        <end position="33"/>
    </location>
</feature>
<comment type="caution">
    <text evidence="2">The sequence shown here is derived from an EMBL/GenBank/DDBJ whole genome shotgun (WGS) entry which is preliminary data.</text>
</comment>
<keyword evidence="3" id="KW-1185">Reference proteome</keyword>
<organism evidence="2 3">
    <name type="scientific">Allacma fusca</name>
    <dbReference type="NCBI Taxonomy" id="39272"/>
    <lineage>
        <taxon>Eukaryota</taxon>
        <taxon>Metazoa</taxon>
        <taxon>Ecdysozoa</taxon>
        <taxon>Arthropoda</taxon>
        <taxon>Hexapoda</taxon>
        <taxon>Collembola</taxon>
        <taxon>Symphypleona</taxon>
        <taxon>Sminthuridae</taxon>
        <taxon>Allacma</taxon>
    </lineage>
</organism>
<accession>A0A8J2K118</accession>
<reference evidence="2" key="1">
    <citation type="submission" date="2021-06" db="EMBL/GenBank/DDBJ databases">
        <authorList>
            <person name="Hodson N. C."/>
            <person name="Mongue J. A."/>
            <person name="Jaron S. K."/>
        </authorList>
    </citation>
    <scope>NUCLEOTIDE SEQUENCE</scope>
</reference>
<keyword evidence="1" id="KW-1133">Transmembrane helix</keyword>
<evidence type="ECO:0000313" key="2">
    <source>
        <dbReference type="EMBL" id="CAG7717804.1"/>
    </source>
</evidence>
<protein>
    <submittedName>
        <fullName evidence="2">Uncharacterized protein</fullName>
    </submittedName>
</protein>
<gene>
    <name evidence="2" type="ORF">AFUS01_LOCUS7242</name>
</gene>